<dbReference type="AlphaFoldDB" id="A0A0E0FC95"/>
<dbReference type="HOGENOM" id="CLU_2801613_0_0_1"/>
<dbReference type="Gramene" id="OMERI12G08780.2">
    <property type="protein sequence ID" value="OMERI12G08780.2"/>
    <property type="gene ID" value="OMERI12G08780"/>
</dbReference>
<reference evidence="1" key="1">
    <citation type="submission" date="2015-04" db="UniProtKB">
        <authorList>
            <consortium name="EnsemblPlants"/>
        </authorList>
    </citation>
    <scope>IDENTIFICATION</scope>
</reference>
<keyword evidence="2" id="KW-1185">Reference proteome</keyword>
<sequence length="68" mass="7293">RRGRKFQIRHRILLSIHRGDAAAVRRSIPGEEAAGFPVGAAAEAGTGAAKSLIKQIGFGSVARRRRCL</sequence>
<organism evidence="1">
    <name type="scientific">Oryza meridionalis</name>
    <dbReference type="NCBI Taxonomy" id="40149"/>
    <lineage>
        <taxon>Eukaryota</taxon>
        <taxon>Viridiplantae</taxon>
        <taxon>Streptophyta</taxon>
        <taxon>Embryophyta</taxon>
        <taxon>Tracheophyta</taxon>
        <taxon>Spermatophyta</taxon>
        <taxon>Magnoliopsida</taxon>
        <taxon>Liliopsida</taxon>
        <taxon>Poales</taxon>
        <taxon>Poaceae</taxon>
        <taxon>BOP clade</taxon>
        <taxon>Oryzoideae</taxon>
        <taxon>Oryzeae</taxon>
        <taxon>Oryzinae</taxon>
        <taxon>Oryza</taxon>
    </lineage>
</organism>
<evidence type="ECO:0000313" key="2">
    <source>
        <dbReference type="Proteomes" id="UP000008021"/>
    </source>
</evidence>
<accession>A0A0E0FC95</accession>
<dbReference type="Gramene" id="OMERI12G08780.4">
    <property type="protein sequence ID" value="OMERI12G08780.4"/>
    <property type="gene ID" value="OMERI12G08780"/>
</dbReference>
<protein>
    <submittedName>
        <fullName evidence="1">Uncharacterized protein</fullName>
    </submittedName>
</protein>
<dbReference type="Gramene" id="OMERI12G08780.5">
    <property type="protein sequence ID" value="OMERI12G08780.5"/>
    <property type="gene ID" value="OMERI12G08780"/>
</dbReference>
<dbReference type="Proteomes" id="UP000008021">
    <property type="component" value="Chromosome 12"/>
</dbReference>
<dbReference type="EnsemblPlants" id="OMERI12G08780.4">
    <property type="protein sequence ID" value="OMERI12G08780.4"/>
    <property type="gene ID" value="OMERI12G08780"/>
</dbReference>
<proteinExistence type="predicted"/>
<dbReference type="EnsemblPlants" id="OMERI12G08780.5">
    <property type="protein sequence ID" value="OMERI12G08780.5"/>
    <property type="gene ID" value="OMERI12G08780"/>
</dbReference>
<name>A0A0E0FC95_9ORYZ</name>
<evidence type="ECO:0000313" key="1">
    <source>
        <dbReference type="EnsemblPlants" id="OMERI12G08780.2"/>
    </source>
</evidence>
<dbReference type="EnsemblPlants" id="OMERI12G08780.2">
    <property type="protein sequence ID" value="OMERI12G08780.2"/>
    <property type="gene ID" value="OMERI12G08780"/>
</dbReference>
<reference evidence="1" key="2">
    <citation type="submission" date="2018-05" db="EMBL/GenBank/DDBJ databases">
        <title>OmerRS3 (Oryza meridionalis Reference Sequence Version 3).</title>
        <authorList>
            <person name="Zhang J."/>
            <person name="Kudrna D."/>
            <person name="Lee S."/>
            <person name="Talag J."/>
            <person name="Welchert J."/>
            <person name="Wing R.A."/>
        </authorList>
    </citation>
    <scope>NUCLEOTIDE SEQUENCE [LARGE SCALE GENOMIC DNA]</scope>
    <source>
        <strain evidence="1">OR44</strain>
    </source>
</reference>